<feature type="domain" description="Surface glycan-binding protein B xyloglucan binding" evidence="2">
    <location>
        <begin position="221"/>
        <end position="442"/>
    </location>
</feature>
<evidence type="ECO:0000313" key="3">
    <source>
        <dbReference type="EMBL" id="XBL14731.1"/>
    </source>
</evidence>
<accession>A0AAU7EGR6</accession>
<name>A0AAU7EGR6_9FLAO</name>
<dbReference type="AlphaFoldDB" id="A0AAU7EGR6"/>
<reference evidence="3" key="1">
    <citation type="submission" date="2024-04" db="EMBL/GenBank/DDBJ databases">
        <title>Mariniflexile litorale, isolated from the shallow sediments of the Sea of Japan.</title>
        <authorList>
            <person name="Romanenko L."/>
            <person name="Isaeva M."/>
        </authorList>
    </citation>
    <scope>NUCLEOTIDE SEQUENCE [LARGE SCALE GENOMIC DNA]</scope>
    <source>
        <strain evidence="3">KMM 9835</strain>
    </source>
</reference>
<dbReference type="Pfam" id="PF18329">
    <property type="entry name" value="SGBP_B_XBD"/>
    <property type="match status" value="1"/>
</dbReference>
<dbReference type="Proteomes" id="UP001224325">
    <property type="component" value="Chromosome"/>
</dbReference>
<proteinExistence type="predicted"/>
<evidence type="ECO:0000259" key="2">
    <source>
        <dbReference type="Pfam" id="PF18329"/>
    </source>
</evidence>
<dbReference type="InterPro" id="IPR013783">
    <property type="entry name" value="Ig-like_fold"/>
</dbReference>
<dbReference type="SUPFAM" id="SSF81296">
    <property type="entry name" value="E set domains"/>
    <property type="match status" value="1"/>
</dbReference>
<organism evidence="3 4">
    <name type="scientific">Mariniflexile litorale</name>
    <dbReference type="NCBI Taxonomy" id="3045158"/>
    <lineage>
        <taxon>Bacteria</taxon>
        <taxon>Pseudomonadati</taxon>
        <taxon>Bacteroidota</taxon>
        <taxon>Flavobacteriia</taxon>
        <taxon>Flavobacteriales</taxon>
        <taxon>Flavobacteriaceae</taxon>
        <taxon>Mariniflexile</taxon>
    </lineage>
</organism>
<dbReference type="EMBL" id="CP155618">
    <property type="protein sequence ID" value="XBL14731.1"/>
    <property type="molecule type" value="Genomic_DNA"/>
</dbReference>
<feature type="chain" id="PRO_5043346912" evidence="1">
    <location>
        <begin position="29"/>
        <end position="454"/>
    </location>
</feature>
<keyword evidence="4" id="KW-1185">Reference proteome</keyword>
<protein>
    <submittedName>
        <fullName evidence="3">Glycan-binding surface protein</fullName>
    </submittedName>
</protein>
<gene>
    <name evidence="3" type="ORF">QLS71_001635</name>
</gene>
<dbReference type="Gene3D" id="2.60.40.10">
    <property type="entry name" value="Immunoglobulins"/>
    <property type="match status" value="2"/>
</dbReference>
<evidence type="ECO:0000313" key="4">
    <source>
        <dbReference type="Proteomes" id="UP001224325"/>
    </source>
</evidence>
<evidence type="ECO:0000256" key="1">
    <source>
        <dbReference type="SAM" id="SignalP"/>
    </source>
</evidence>
<keyword evidence="1" id="KW-0732">Signal</keyword>
<feature type="signal peptide" evidence="1">
    <location>
        <begin position="1"/>
        <end position="28"/>
    </location>
</feature>
<dbReference type="InterPro" id="IPR014756">
    <property type="entry name" value="Ig_E-set"/>
</dbReference>
<dbReference type="KEGG" id="mlil:QLS71_001635"/>
<dbReference type="RefSeq" id="WP_308991273.1">
    <property type="nucleotide sequence ID" value="NZ_CP155618.1"/>
</dbReference>
<dbReference type="InterPro" id="IPR040475">
    <property type="entry name" value="SGBP_B_XBD"/>
</dbReference>
<dbReference type="GO" id="GO:0030247">
    <property type="term" value="F:polysaccharide binding"/>
    <property type="evidence" value="ECO:0007669"/>
    <property type="project" value="InterPro"/>
</dbReference>
<dbReference type="PROSITE" id="PS51257">
    <property type="entry name" value="PROKAR_LIPOPROTEIN"/>
    <property type="match status" value="1"/>
</dbReference>
<sequence length="454" mass="49637">MKINILNKNYWKTIPFLGLMVVSMLFTACENNESVGGGEIIISKVYLEDVNSSVQDREVTFARLGQLLRIEGSGFTGLKKVYINGLSTYFNPVYISKNSMLISVSGETPIVEATEDVRNTIRFVNDNHEALISFEIRSSAPTITNISNTLPLPGETVTVYGTGLTEVRKVTFPGNIEVTTGITDGDEGKSFTVVVPNGVSPDGGSLFIECSNGGAYSPAYFNFKKGLLLNFDGTGSHGFWGASTSMIQDVDLESASIGAENVSQGKYVAHRPARITSFAAATNRDSEVWTGGGDWRALLTSYIPATTPLGEVALQFDIYVPTAWKNSGFLKVCLINNFNGGEWAGGVYNYVPWLVDGKVVPFQTAGWTTVTIPLNKFYRFADADYTFEDVLAFREAATYSNFGLFFENSDIKLKDVTGVDSDIEFPSATTSVNVYTDNWRIVSLKTPTFSDFPE</sequence>